<dbReference type="Proteomes" id="UP000326041">
    <property type="component" value="Chromosome"/>
</dbReference>
<protein>
    <submittedName>
        <fullName evidence="2">Cyclase</fullName>
    </submittedName>
</protein>
<sequence>MRHVLLEALVPGEKAESVFHSVRRWERYPELAPHVQSTTVHATHPEPNCSSSWELHFRSGLLRWTERDEFLVDSLEIRFEQTEGDFDTFRGVWTLAQRGEDVSVRFEADFDFGIPSLEGILDPIAERVVKETIAWAVARMHPGTEIFGEVAGPDVPRTGVATPA</sequence>
<evidence type="ECO:0000313" key="2">
    <source>
        <dbReference type="EMBL" id="QEV06155.1"/>
    </source>
</evidence>
<dbReference type="InterPro" id="IPR005031">
    <property type="entry name" value="COQ10_START"/>
</dbReference>
<name>A0ABX6ATU9_9ACTN</name>
<feature type="domain" description="Coenzyme Q-binding protein COQ10 START" evidence="1">
    <location>
        <begin position="15"/>
        <end position="133"/>
    </location>
</feature>
<keyword evidence="3" id="KW-1185">Reference proteome</keyword>
<evidence type="ECO:0000313" key="3">
    <source>
        <dbReference type="Proteomes" id="UP000326041"/>
    </source>
</evidence>
<organism evidence="2 3">
    <name type="scientific">Streptomyces prasinus</name>
    <dbReference type="NCBI Taxonomy" id="67345"/>
    <lineage>
        <taxon>Bacteria</taxon>
        <taxon>Bacillati</taxon>
        <taxon>Actinomycetota</taxon>
        <taxon>Actinomycetes</taxon>
        <taxon>Kitasatosporales</taxon>
        <taxon>Streptomycetaceae</taxon>
        <taxon>Streptomyces</taxon>
    </lineage>
</organism>
<dbReference type="SUPFAM" id="SSF55961">
    <property type="entry name" value="Bet v1-like"/>
    <property type="match status" value="1"/>
</dbReference>
<proteinExistence type="predicted"/>
<gene>
    <name evidence="2" type="ORF">CP972_11095</name>
</gene>
<dbReference type="Pfam" id="PF03364">
    <property type="entry name" value="Polyketide_cyc"/>
    <property type="match status" value="1"/>
</dbReference>
<reference evidence="2 3" key="1">
    <citation type="submission" date="2017-09" db="EMBL/GenBank/DDBJ databases">
        <authorList>
            <person name="Lee N."/>
            <person name="Cho B.-K."/>
        </authorList>
    </citation>
    <scope>NUCLEOTIDE SEQUENCE [LARGE SCALE GENOMIC DNA]</scope>
    <source>
        <strain evidence="2 3">ATCC 13879</strain>
    </source>
</reference>
<dbReference type="RefSeq" id="WP_055605736.1">
    <property type="nucleotide sequence ID" value="NZ_CP023697.1"/>
</dbReference>
<dbReference type="Gene3D" id="3.30.530.20">
    <property type="match status" value="1"/>
</dbReference>
<evidence type="ECO:0000259" key="1">
    <source>
        <dbReference type="Pfam" id="PF03364"/>
    </source>
</evidence>
<accession>A0ABX6ATU9</accession>
<dbReference type="InterPro" id="IPR023393">
    <property type="entry name" value="START-like_dom_sf"/>
</dbReference>
<dbReference type="EMBL" id="CP023697">
    <property type="protein sequence ID" value="QEV06155.1"/>
    <property type="molecule type" value="Genomic_DNA"/>
</dbReference>
<dbReference type="GeneID" id="95535100"/>